<accession>A0ABT6SPV6</accession>
<dbReference type="RefSeq" id="WP_282533049.1">
    <property type="nucleotide sequence ID" value="NZ_JASCIS010000001.1"/>
</dbReference>
<proteinExistence type="predicted"/>
<sequence>MPDLSERLGRLVSAATVQIHAPKTDTTERTRLWGTGFFVAPGWILTCAHVVRTHLDASRKGRFGVTGAAVGASSPAEARLEQMLWRGGEGEIPFEQDLALLRLADDESAEQHPCVWFADWAGRTLGDERFVHGYYLDESRRVRTRDALAKVSVADGAARRFEPTVQFKSGLSGSPVVAPDSGAVVGVMKTRQEGYGGAAIDITALRGFGELYAEIAAAHDLWHHARLGRSDSWVALQDEAAGGPGGSIATDAWTPGDRAEALRHLALLRRAIPSSAESEKPGDIGVLVRIAMGRRWLSDSRPVPRSWRDGHGELYDGAKPLEAEVFLRYLRRVIEYAESDGLDTGPLAAWLDEREELLPGRQRAAGPWNTEPPAHLHGVGNGAPFGEPGPARPDPDTHPVHARAAETEEPVAYPHPGSERSVVVLEIEEVSGEDHRFYWTVRLDHVGEDEEMLAGREDGPGVPYRDLVHEVGEALNHAFERVDLGGSPAPLEVALPYEHFDEPVHQWQLNHTVPLHQDPAKEPLGVHRPVVVRSLARLREPDPERDARHAARWRDLHAAERISSLRLPPAGRSLRGAIERTAPGEVPAMCRSAGEKTGEDVLAEVLGQGHGAALWHGTGHAGSQCGEACAALHEEIDGVFRAGRRADRLAYSVWQLRRDIAHHDNGPHPVSGLVLLYDRPLDATDVLDAPA</sequence>
<evidence type="ECO:0000313" key="3">
    <source>
        <dbReference type="Proteomes" id="UP001237105"/>
    </source>
</evidence>
<dbReference type="InterPro" id="IPR045450">
    <property type="entry name" value="VMAP_C"/>
</dbReference>
<dbReference type="Proteomes" id="UP001237105">
    <property type="component" value="Unassembled WGS sequence"/>
</dbReference>
<dbReference type="Pfam" id="PF20028">
    <property type="entry name" value="VMAP-C"/>
    <property type="match status" value="1"/>
</dbReference>
<gene>
    <name evidence="2" type="ORF">QIT00_00885</name>
</gene>
<name>A0ABT6SPV6_9ACTN</name>
<dbReference type="InterPro" id="IPR009003">
    <property type="entry name" value="Peptidase_S1_PA"/>
</dbReference>
<dbReference type="Pfam" id="PF13365">
    <property type="entry name" value="Trypsin_2"/>
    <property type="match status" value="1"/>
</dbReference>
<protein>
    <submittedName>
        <fullName evidence="2">Trypsin-like peptidase domain-containing protein</fullName>
    </submittedName>
</protein>
<dbReference type="Gene3D" id="2.40.10.120">
    <property type="match status" value="1"/>
</dbReference>
<dbReference type="EMBL" id="JASCIS010000001">
    <property type="protein sequence ID" value="MDI3417128.1"/>
    <property type="molecule type" value="Genomic_DNA"/>
</dbReference>
<keyword evidence="3" id="KW-1185">Reference proteome</keyword>
<evidence type="ECO:0000259" key="1">
    <source>
        <dbReference type="Pfam" id="PF20028"/>
    </source>
</evidence>
<comment type="caution">
    <text evidence="2">The sequence shown here is derived from an EMBL/GenBank/DDBJ whole genome shotgun (WGS) entry which is preliminary data.</text>
</comment>
<evidence type="ECO:0000313" key="2">
    <source>
        <dbReference type="EMBL" id="MDI3417128.1"/>
    </source>
</evidence>
<organism evidence="2 3">
    <name type="scientific">Streptomyces luteolus</name>
    <dbReference type="NCBI Taxonomy" id="3043615"/>
    <lineage>
        <taxon>Bacteria</taxon>
        <taxon>Bacillati</taxon>
        <taxon>Actinomycetota</taxon>
        <taxon>Actinomycetes</taxon>
        <taxon>Kitasatosporales</taxon>
        <taxon>Streptomycetaceae</taxon>
        <taxon>Streptomyces</taxon>
    </lineage>
</organism>
<dbReference type="SUPFAM" id="SSF50494">
    <property type="entry name" value="Trypsin-like serine proteases"/>
    <property type="match status" value="1"/>
</dbReference>
<feature type="domain" description="vWA-MoxR associated protein C-terminal" evidence="1">
    <location>
        <begin position="435"/>
        <end position="680"/>
    </location>
</feature>
<reference evidence="2 3" key="1">
    <citation type="submission" date="2023-05" db="EMBL/GenBank/DDBJ databases">
        <title>Draft genome sequence of Streptomyces sp. B-S-A12 isolated from a cave soil in Thailand.</title>
        <authorList>
            <person name="Chamroensaksri N."/>
            <person name="Muangham S."/>
        </authorList>
    </citation>
    <scope>NUCLEOTIDE SEQUENCE [LARGE SCALE GENOMIC DNA]</scope>
    <source>
        <strain evidence="2 3">B-S-A12</strain>
    </source>
</reference>